<comment type="caution">
    <text evidence="5">The sequence shown here is derived from an EMBL/GenBank/DDBJ whole genome shotgun (WGS) entry which is preliminary data.</text>
</comment>
<keyword evidence="2 5" id="KW-0378">Hydrolase</keyword>
<evidence type="ECO:0000256" key="2">
    <source>
        <dbReference type="ARBA" id="ARBA00022801"/>
    </source>
</evidence>
<evidence type="ECO:0000313" key="5">
    <source>
        <dbReference type="EMBL" id="MFC6197050.1"/>
    </source>
</evidence>
<dbReference type="InterPro" id="IPR029058">
    <property type="entry name" value="AB_hydrolase_fold"/>
</dbReference>
<proteinExistence type="predicted"/>
<gene>
    <name evidence="5" type="ORF">ACFQDM_03130</name>
</gene>
<accession>A0ABW1S609</accession>
<evidence type="ECO:0000256" key="1">
    <source>
        <dbReference type="ARBA" id="ARBA00022729"/>
    </source>
</evidence>
<evidence type="ECO:0000313" key="6">
    <source>
        <dbReference type="Proteomes" id="UP001596303"/>
    </source>
</evidence>
<dbReference type="Gene3D" id="3.40.50.1820">
    <property type="entry name" value="alpha/beta hydrolase"/>
    <property type="match status" value="1"/>
</dbReference>
<dbReference type="InterPro" id="IPR003140">
    <property type="entry name" value="PLipase/COase/thioEstase"/>
</dbReference>
<dbReference type="Pfam" id="PF02230">
    <property type="entry name" value="Abhydrolase_2"/>
    <property type="match status" value="1"/>
</dbReference>
<feature type="domain" description="Phospholipase/carboxylesterase/thioesterase" evidence="4">
    <location>
        <begin position="120"/>
        <end position="207"/>
    </location>
</feature>
<sequence>MLRRVCLLLTLMAALCAPGALAGGVPMMGGIPSMMYVNTDGTPRKVLIEAPLRRLEGDLPLAMIFHGGGGSADQMQAQSQALTRQLRAKGYLVVYLNGSARWGRRNLRTWNADHCCAFAEREHVDDAAYVNAVLESLMKRVPIDTDRIALIGHSNGAMLAYRLAAQLEHAPSHVVAISGAMFEDQPSLPAETSVLAIHARNDDVINFEGSGGKFERWRTAPNLSFAEVEERLLALKSCSEPTVHRPAGGVRQMQAACECGSGVETIVSARGGHEWPKAIPSFDLDAAIVRFLTSQPSGR</sequence>
<feature type="chain" id="PRO_5045967905" evidence="3">
    <location>
        <begin position="23"/>
        <end position="299"/>
    </location>
</feature>
<reference evidence="6" key="1">
    <citation type="journal article" date="2019" name="Int. J. Syst. Evol. Microbiol.">
        <title>The Global Catalogue of Microorganisms (GCM) 10K type strain sequencing project: providing services to taxonomists for standard genome sequencing and annotation.</title>
        <authorList>
            <consortium name="The Broad Institute Genomics Platform"/>
            <consortium name="The Broad Institute Genome Sequencing Center for Infectious Disease"/>
            <person name="Wu L."/>
            <person name="Ma J."/>
        </authorList>
    </citation>
    <scope>NUCLEOTIDE SEQUENCE [LARGE SCALE GENOMIC DNA]</scope>
    <source>
        <strain evidence="6">CGMCC-1.15741</strain>
    </source>
</reference>
<dbReference type="PANTHER" id="PTHR43037">
    <property type="entry name" value="UNNAMED PRODUCT-RELATED"/>
    <property type="match status" value="1"/>
</dbReference>
<name>A0ABW1S609_9PROT</name>
<dbReference type="RefSeq" id="WP_377375319.1">
    <property type="nucleotide sequence ID" value="NZ_JBHSSW010000003.1"/>
</dbReference>
<keyword evidence="1 3" id="KW-0732">Signal</keyword>
<evidence type="ECO:0000259" key="4">
    <source>
        <dbReference type="Pfam" id="PF02230"/>
    </source>
</evidence>
<dbReference type="InterPro" id="IPR050955">
    <property type="entry name" value="Plant_Biomass_Hydrol_Est"/>
</dbReference>
<organism evidence="5 6">
    <name type="scientific">Ponticaulis profundi</name>
    <dbReference type="NCBI Taxonomy" id="2665222"/>
    <lineage>
        <taxon>Bacteria</taxon>
        <taxon>Pseudomonadati</taxon>
        <taxon>Pseudomonadota</taxon>
        <taxon>Alphaproteobacteria</taxon>
        <taxon>Hyphomonadales</taxon>
        <taxon>Hyphomonadaceae</taxon>
        <taxon>Ponticaulis</taxon>
    </lineage>
</organism>
<dbReference type="PANTHER" id="PTHR43037:SF5">
    <property type="entry name" value="FERULOYL ESTERASE"/>
    <property type="match status" value="1"/>
</dbReference>
<dbReference type="GO" id="GO:0016787">
    <property type="term" value="F:hydrolase activity"/>
    <property type="evidence" value="ECO:0007669"/>
    <property type="project" value="UniProtKB-KW"/>
</dbReference>
<evidence type="ECO:0000256" key="3">
    <source>
        <dbReference type="SAM" id="SignalP"/>
    </source>
</evidence>
<protein>
    <submittedName>
        <fullName evidence="5">Alpha/beta hydrolase family esterase</fullName>
    </submittedName>
</protein>
<feature type="signal peptide" evidence="3">
    <location>
        <begin position="1"/>
        <end position="22"/>
    </location>
</feature>
<dbReference type="EMBL" id="JBHSSW010000003">
    <property type="protein sequence ID" value="MFC6197050.1"/>
    <property type="molecule type" value="Genomic_DNA"/>
</dbReference>
<dbReference type="SUPFAM" id="SSF53474">
    <property type="entry name" value="alpha/beta-Hydrolases"/>
    <property type="match status" value="1"/>
</dbReference>
<dbReference type="Proteomes" id="UP001596303">
    <property type="component" value="Unassembled WGS sequence"/>
</dbReference>
<keyword evidence="6" id="KW-1185">Reference proteome</keyword>